<dbReference type="OrthoDB" id="5383867at2759"/>
<dbReference type="EMBL" id="KZ824427">
    <property type="protein sequence ID" value="RAL03486.1"/>
    <property type="molecule type" value="Genomic_DNA"/>
</dbReference>
<evidence type="ECO:0000259" key="1">
    <source>
        <dbReference type="Pfam" id="PF24494"/>
    </source>
</evidence>
<dbReference type="Proteomes" id="UP000249402">
    <property type="component" value="Unassembled WGS sequence"/>
</dbReference>
<feature type="domain" description="DUF7587" evidence="1">
    <location>
        <begin position="42"/>
        <end position="166"/>
    </location>
</feature>
<dbReference type="GeneID" id="37219811"/>
<gene>
    <name evidence="2" type="ORF">BO80DRAFT_284736</name>
</gene>
<dbReference type="Pfam" id="PF24494">
    <property type="entry name" value="DUF7587"/>
    <property type="match status" value="1"/>
</dbReference>
<dbReference type="VEuPathDB" id="FungiDB:BO80DRAFT_284736"/>
<keyword evidence="3" id="KW-1185">Reference proteome</keyword>
<accession>A0A395H786</accession>
<dbReference type="RefSeq" id="XP_025577813.1">
    <property type="nucleotide sequence ID" value="XM_025714946.1"/>
</dbReference>
<dbReference type="InterPro" id="IPR056009">
    <property type="entry name" value="DUF7587"/>
</dbReference>
<evidence type="ECO:0000313" key="2">
    <source>
        <dbReference type="EMBL" id="RAL03486.1"/>
    </source>
</evidence>
<sequence>MPQAATFCCTVHLIPNASRSLLLAVIKDLNMSIAPLSADSTPLILFRVEYRANRSLRGGHLYARRTGDTDAPTWEDFDDHLSWGRTPTRFLSFFSSWGRAIKRRQDLEDKRERDIIVIAIWAKDMPGVYSAEEVACRLEYSNMNPAAQRRWDHHDEYLVEGGIPADDYRILAVFEGGGPPRRVVFEWPGLQASTTIPTGFFPGRRSNNPLQDIADEIYSRSGARDDLKRDELVQAISGRLPFLNFEYQ</sequence>
<reference evidence="2 3" key="1">
    <citation type="submission" date="2018-02" db="EMBL/GenBank/DDBJ databases">
        <title>The genomes of Aspergillus section Nigri reveals drivers in fungal speciation.</title>
        <authorList>
            <consortium name="DOE Joint Genome Institute"/>
            <person name="Vesth T.C."/>
            <person name="Nybo J."/>
            <person name="Theobald S."/>
            <person name="Brandl J."/>
            <person name="Frisvad J.C."/>
            <person name="Nielsen K.F."/>
            <person name="Lyhne E.K."/>
            <person name="Kogle M.E."/>
            <person name="Kuo A."/>
            <person name="Riley R."/>
            <person name="Clum A."/>
            <person name="Nolan M."/>
            <person name="Lipzen A."/>
            <person name="Salamov A."/>
            <person name="Henrissat B."/>
            <person name="Wiebenga A."/>
            <person name="De vries R.P."/>
            <person name="Grigoriev I.V."/>
            <person name="Mortensen U.H."/>
            <person name="Andersen M.R."/>
            <person name="Baker S.E."/>
        </authorList>
    </citation>
    <scope>NUCLEOTIDE SEQUENCE [LARGE SCALE GENOMIC DNA]</scope>
    <source>
        <strain evidence="2 3">CBS 121593</strain>
    </source>
</reference>
<organism evidence="2 3">
    <name type="scientific">Aspergillus ibericus CBS 121593</name>
    <dbReference type="NCBI Taxonomy" id="1448316"/>
    <lineage>
        <taxon>Eukaryota</taxon>
        <taxon>Fungi</taxon>
        <taxon>Dikarya</taxon>
        <taxon>Ascomycota</taxon>
        <taxon>Pezizomycotina</taxon>
        <taxon>Eurotiomycetes</taxon>
        <taxon>Eurotiomycetidae</taxon>
        <taxon>Eurotiales</taxon>
        <taxon>Aspergillaceae</taxon>
        <taxon>Aspergillus</taxon>
        <taxon>Aspergillus subgen. Circumdati</taxon>
    </lineage>
</organism>
<proteinExistence type="predicted"/>
<name>A0A395H786_9EURO</name>
<protein>
    <recommendedName>
        <fullName evidence="1">DUF7587 domain-containing protein</fullName>
    </recommendedName>
</protein>
<dbReference type="AlphaFoldDB" id="A0A395H786"/>
<evidence type="ECO:0000313" key="3">
    <source>
        <dbReference type="Proteomes" id="UP000249402"/>
    </source>
</evidence>